<dbReference type="AlphaFoldDB" id="A0A1H6SC45"/>
<dbReference type="RefSeq" id="WP_372433293.1">
    <property type="nucleotide sequence ID" value="NZ_BOPI01000009.1"/>
</dbReference>
<evidence type="ECO:0000313" key="2">
    <source>
        <dbReference type="EMBL" id="SEI65439.1"/>
    </source>
</evidence>
<name>A0A1H6SC45_9ACTN</name>
<protein>
    <submittedName>
        <fullName evidence="2">Uncharacterized protein</fullName>
    </submittedName>
</protein>
<gene>
    <name evidence="2" type="ORF">SAMN05443287_101646</name>
</gene>
<dbReference type="EMBL" id="FNYV01000001">
    <property type="protein sequence ID" value="SEI65439.1"/>
    <property type="molecule type" value="Genomic_DNA"/>
</dbReference>
<evidence type="ECO:0000313" key="3">
    <source>
        <dbReference type="Proteomes" id="UP000198707"/>
    </source>
</evidence>
<organism evidence="2 3">
    <name type="scientific">Micromonospora phaseoli</name>
    <dbReference type="NCBI Taxonomy" id="1144548"/>
    <lineage>
        <taxon>Bacteria</taxon>
        <taxon>Bacillati</taxon>
        <taxon>Actinomycetota</taxon>
        <taxon>Actinomycetes</taxon>
        <taxon>Micromonosporales</taxon>
        <taxon>Micromonosporaceae</taxon>
        <taxon>Micromonospora</taxon>
    </lineage>
</organism>
<feature type="compositionally biased region" description="Pro residues" evidence="1">
    <location>
        <begin position="13"/>
        <end position="22"/>
    </location>
</feature>
<dbReference type="Proteomes" id="UP000198707">
    <property type="component" value="Unassembled WGS sequence"/>
</dbReference>
<evidence type="ECO:0000256" key="1">
    <source>
        <dbReference type="SAM" id="MobiDB-lite"/>
    </source>
</evidence>
<keyword evidence="3" id="KW-1185">Reference proteome</keyword>
<sequence length="239" mass="26362">MVAEPILLDQHRPPPALPPSALPPSALLPSALPPLDWTTLADAFETACLLRCMPPPAAPGQRHAGQQPVRPTTIEFNREEAARRTRQLLDRLDIPARHELAVGGLRRRYELHRLHVPREHRPAYAAMVENGWRRGRRELLGGPVPGASTARRLWRTRLAAAAWRAALLAGGRHVRRHILGVRITDRELAAVLVRGAALLDVPAVLRPGTGCFLVSVAQGPHRDRILRHAAEEAVHRPVA</sequence>
<proteinExistence type="predicted"/>
<accession>A0A1H6SC45</accession>
<reference evidence="3" key="1">
    <citation type="submission" date="2016-10" db="EMBL/GenBank/DDBJ databases">
        <authorList>
            <person name="Varghese N."/>
            <person name="Submissions S."/>
        </authorList>
    </citation>
    <scope>NUCLEOTIDE SEQUENCE [LARGE SCALE GENOMIC DNA]</scope>
    <source>
        <strain evidence="3">CGMCC 4.7038</strain>
    </source>
</reference>
<dbReference type="STRING" id="1144548.SAMN05443287_101646"/>
<feature type="region of interest" description="Disordered" evidence="1">
    <location>
        <begin position="1"/>
        <end position="22"/>
    </location>
</feature>